<accession>A0A812J8T2</accession>
<evidence type="ECO:0000313" key="6">
    <source>
        <dbReference type="Proteomes" id="UP000604046"/>
    </source>
</evidence>
<dbReference type="Gene3D" id="3.10.490.10">
    <property type="entry name" value="Gamma-glutamyl cyclotransferase-like"/>
    <property type="match status" value="1"/>
</dbReference>
<dbReference type="AlphaFoldDB" id="A0A812J8T2"/>
<dbReference type="InterPro" id="IPR017939">
    <property type="entry name" value="G-Glutamylcylcotransferase"/>
</dbReference>
<dbReference type="GO" id="GO:0003839">
    <property type="term" value="F:gamma-glutamylcyclotransferase activity"/>
    <property type="evidence" value="ECO:0007669"/>
    <property type="project" value="UniProtKB-EC"/>
</dbReference>
<dbReference type="EMBL" id="CAJNDS010000404">
    <property type="protein sequence ID" value="CAE7202917.1"/>
    <property type="molecule type" value="Genomic_DNA"/>
</dbReference>
<keyword evidence="2" id="KW-0456">Lyase</keyword>
<evidence type="ECO:0000313" key="5">
    <source>
        <dbReference type="EMBL" id="CAE7202917.1"/>
    </source>
</evidence>
<dbReference type="EC" id="4.3.2.9" evidence="1"/>
<evidence type="ECO:0000256" key="1">
    <source>
        <dbReference type="ARBA" id="ARBA00012346"/>
    </source>
</evidence>
<sequence>MSLPPSRALVGGVAGQRVSRAWNFAYGSNLDELTRRRRQLRPSQIQPAVAHGWELRFSLPGIPFLEPAFASLRPSRSNSISTHGVCLELGMEGWFRLLTSEGVLGAAEVNELRMRQASLEEVLDRAAKKDQDVRGYRLLPIEVLTYSTSQRETAYALVDGNFEPPAPQIKLPSLRYWRLLRNGARRHGLTREYRDYLASLPRYVPSLLAPAALPAIAGDAMKWWTPGASLEQEAWPQLKGPASLAQGRLEIGPDPSNAVWNKFCSMPRDDVLKRVLTLVGEECPTLYWA</sequence>
<dbReference type="PANTHER" id="PTHR12935">
    <property type="entry name" value="GAMMA-GLUTAMYLCYCLOTRANSFERASE"/>
    <property type="match status" value="1"/>
</dbReference>
<proteinExistence type="predicted"/>
<feature type="active site" description="Proton acceptor" evidence="3">
    <location>
        <position position="101"/>
    </location>
</feature>
<dbReference type="CDD" id="cd06661">
    <property type="entry name" value="GGCT_like"/>
    <property type="match status" value="1"/>
</dbReference>
<dbReference type="OrthoDB" id="2017317at2759"/>
<organism evidence="5 6">
    <name type="scientific">Symbiodinium natans</name>
    <dbReference type="NCBI Taxonomy" id="878477"/>
    <lineage>
        <taxon>Eukaryota</taxon>
        <taxon>Sar</taxon>
        <taxon>Alveolata</taxon>
        <taxon>Dinophyceae</taxon>
        <taxon>Suessiales</taxon>
        <taxon>Symbiodiniaceae</taxon>
        <taxon>Symbiodinium</taxon>
    </lineage>
</organism>
<dbReference type="PANTHER" id="PTHR12935:SF0">
    <property type="entry name" value="GAMMA-GLUTAMYLCYCLOTRANSFERASE"/>
    <property type="match status" value="1"/>
</dbReference>
<comment type="caution">
    <text evidence="5">The sequence shown here is derived from an EMBL/GenBank/DDBJ whole genome shotgun (WGS) entry which is preliminary data.</text>
</comment>
<evidence type="ECO:0000256" key="4">
    <source>
        <dbReference type="PIRSR" id="PIRSR617939-2"/>
    </source>
</evidence>
<dbReference type="Proteomes" id="UP000604046">
    <property type="component" value="Unassembled WGS sequence"/>
</dbReference>
<reference evidence="5" key="1">
    <citation type="submission" date="2021-02" db="EMBL/GenBank/DDBJ databases">
        <authorList>
            <person name="Dougan E. K."/>
            <person name="Rhodes N."/>
            <person name="Thang M."/>
            <person name="Chan C."/>
        </authorList>
    </citation>
    <scope>NUCLEOTIDE SEQUENCE</scope>
</reference>
<gene>
    <name evidence="5" type="primary">gliK</name>
    <name evidence="5" type="ORF">SNAT2548_LOCUS6177</name>
</gene>
<keyword evidence="6" id="KW-1185">Reference proteome</keyword>
<name>A0A812J8T2_9DINO</name>
<evidence type="ECO:0000256" key="2">
    <source>
        <dbReference type="ARBA" id="ARBA00023239"/>
    </source>
</evidence>
<protein>
    <recommendedName>
        <fullName evidence="1">gamma-glutamylcyclotransferase</fullName>
        <ecNumber evidence="1">4.3.2.9</ecNumber>
    </recommendedName>
</protein>
<dbReference type="InterPro" id="IPR013024">
    <property type="entry name" value="GGCT-like"/>
</dbReference>
<evidence type="ECO:0000256" key="3">
    <source>
        <dbReference type="PIRSR" id="PIRSR617939-1"/>
    </source>
</evidence>
<feature type="binding site" evidence="4">
    <location>
        <position position="176"/>
    </location>
    <ligand>
        <name>substrate</name>
    </ligand>
</feature>